<dbReference type="EMBL" id="JAEVLS010000011">
    <property type="protein sequence ID" value="MBM0108879.1"/>
    <property type="molecule type" value="Genomic_DNA"/>
</dbReference>
<keyword evidence="5 6" id="KW-0472">Membrane</keyword>
<feature type="domain" description="GtrA/DPMS transmembrane" evidence="7">
    <location>
        <begin position="9"/>
        <end position="125"/>
    </location>
</feature>
<evidence type="ECO:0000256" key="3">
    <source>
        <dbReference type="ARBA" id="ARBA00022692"/>
    </source>
</evidence>
<evidence type="ECO:0000313" key="8">
    <source>
        <dbReference type="EMBL" id="MBM0108879.1"/>
    </source>
</evidence>
<feature type="transmembrane region" description="Helical" evidence="6">
    <location>
        <begin position="40"/>
        <end position="62"/>
    </location>
</feature>
<keyword evidence="9" id="KW-1185">Reference proteome</keyword>
<comment type="subcellular location">
    <subcellularLocation>
        <location evidence="1">Membrane</location>
        <topology evidence="1">Multi-pass membrane protein</topology>
    </subcellularLocation>
</comment>
<reference evidence="8 9" key="1">
    <citation type="journal article" date="2021" name="Int. J. Syst. Evol. Microbiol.">
        <title>Steroidobacter gossypii sp. nov., isolated from soil of cotton cropping field.</title>
        <authorList>
            <person name="Huang R."/>
            <person name="Yang S."/>
            <person name="Zhen C."/>
            <person name="Liu W."/>
        </authorList>
    </citation>
    <scope>NUCLEOTIDE SEQUENCE [LARGE SCALE GENOMIC DNA]</scope>
    <source>
        <strain evidence="8 9">S1-65</strain>
    </source>
</reference>
<protein>
    <submittedName>
        <fullName evidence="8">GtrA family protein</fullName>
    </submittedName>
</protein>
<dbReference type="Proteomes" id="UP000661077">
    <property type="component" value="Unassembled WGS sequence"/>
</dbReference>
<proteinExistence type="inferred from homology"/>
<dbReference type="InterPro" id="IPR007267">
    <property type="entry name" value="GtrA_DPMS_TM"/>
</dbReference>
<comment type="similarity">
    <text evidence="2">Belongs to the GtrA family.</text>
</comment>
<sequence length="134" mass="14762">MIRRELTLFLIVGASSVLLDFLIYSSIVRSATVSVDVAKASSFLMGTVFTYFANRILTFGHIDCQQGSSWRYGMLYLLTLCTNVIVNAAALFLLRDVRPAVPLAFLTATAISASLNFIGMKWFVFKASTSSETQ</sequence>
<organism evidence="8 9">
    <name type="scientific">Steroidobacter gossypii</name>
    <dbReference type="NCBI Taxonomy" id="2805490"/>
    <lineage>
        <taxon>Bacteria</taxon>
        <taxon>Pseudomonadati</taxon>
        <taxon>Pseudomonadota</taxon>
        <taxon>Gammaproteobacteria</taxon>
        <taxon>Steroidobacterales</taxon>
        <taxon>Steroidobacteraceae</taxon>
        <taxon>Steroidobacter</taxon>
    </lineage>
</organism>
<dbReference type="Pfam" id="PF04138">
    <property type="entry name" value="GtrA_DPMS_TM"/>
    <property type="match status" value="1"/>
</dbReference>
<dbReference type="PANTHER" id="PTHR38459:SF1">
    <property type="entry name" value="PROPHAGE BACTOPRENOL-LINKED GLUCOSE TRANSLOCASE HOMOLOG"/>
    <property type="match status" value="1"/>
</dbReference>
<keyword evidence="4 6" id="KW-1133">Transmembrane helix</keyword>
<evidence type="ECO:0000313" key="9">
    <source>
        <dbReference type="Proteomes" id="UP000661077"/>
    </source>
</evidence>
<dbReference type="PANTHER" id="PTHR38459">
    <property type="entry name" value="PROPHAGE BACTOPRENOL-LINKED GLUCOSE TRANSLOCASE HOMOLOG"/>
    <property type="match status" value="1"/>
</dbReference>
<feature type="transmembrane region" description="Helical" evidence="6">
    <location>
        <begin position="74"/>
        <end position="94"/>
    </location>
</feature>
<name>A0ABS1X6M6_9GAMM</name>
<keyword evidence="3 6" id="KW-0812">Transmembrane</keyword>
<evidence type="ECO:0000256" key="5">
    <source>
        <dbReference type="ARBA" id="ARBA00023136"/>
    </source>
</evidence>
<evidence type="ECO:0000256" key="4">
    <source>
        <dbReference type="ARBA" id="ARBA00022989"/>
    </source>
</evidence>
<evidence type="ECO:0000259" key="7">
    <source>
        <dbReference type="Pfam" id="PF04138"/>
    </source>
</evidence>
<comment type="caution">
    <text evidence="8">The sequence shown here is derived from an EMBL/GenBank/DDBJ whole genome shotgun (WGS) entry which is preliminary data.</text>
</comment>
<evidence type="ECO:0000256" key="1">
    <source>
        <dbReference type="ARBA" id="ARBA00004141"/>
    </source>
</evidence>
<gene>
    <name evidence="8" type="ORF">JM946_29460</name>
</gene>
<accession>A0ABS1X6M6</accession>
<feature type="transmembrane region" description="Helical" evidence="6">
    <location>
        <begin position="100"/>
        <end position="118"/>
    </location>
</feature>
<evidence type="ECO:0000256" key="6">
    <source>
        <dbReference type="SAM" id="Phobius"/>
    </source>
</evidence>
<dbReference type="InterPro" id="IPR051401">
    <property type="entry name" value="GtrA_CellWall_Glycosyl"/>
</dbReference>
<evidence type="ECO:0000256" key="2">
    <source>
        <dbReference type="ARBA" id="ARBA00009399"/>
    </source>
</evidence>